<keyword evidence="9 11" id="KW-0186">Copper</keyword>
<protein>
    <recommendedName>
        <fullName evidence="11">Amine oxidase</fullName>
        <ecNumber evidence="11">1.4.3.-</ecNumber>
    </recommendedName>
</protein>
<dbReference type="PANTHER" id="PTHR10638:SF86">
    <property type="entry name" value="COPPER AMINE OXIDASE 1-RELATED"/>
    <property type="match status" value="1"/>
</dbReference>
<organism evidence="15 16">
    <name type="scientific">Halalkalicoccus paucihalophilus</name>
    <dbReference type="NCBI Taxonomy" id="1008153"/>
    <lineage>
        <taxon>Archaea</taxon>
        <taxon>Methanobacteriati</taxon>
        <taxon>Methanobacteriota</taxon>
        <taxon>Stenosarchaea group</taxon>
        <taxon>Halobacteria</taxon>
        <taxon>Halobacteriales</taxon>
        <taxon>Halococcaceae</taxon>
        <taxon>Halalkalicoccus</taxon>
    </lineage>
</organism>
<comment type="similarity">
    <text evidence="4 11">Belongs to the copper/topaquinone oxidase family.</text>
</comment>
<dbReference type="PANTHER" id="PTHR10638">
    <property type="entry name" value="COPPER AMINE OXIDASE"/>
    <property type="match status" value="1"/>
</dbReference>
<dbReference type="Pfam" id="PF01179">
    <property type="entry name" value="Cu_amine_oxid"/>
    <property type="match status" value="1"/>
</dbReference>
<evidence type="ECO:0000256" key="3">
    <source>
        <dbReference type="ARBA" id="ARBA00001947"/>
    </source>
</evidence>
<dbReference type="NCBIfam" id="NF008559">
    <property type="entry name" value="PRK11504.1"/>
    <property type="match status" value="1"/>
</dbReference>
<evidence type="ECO:0000256" key="11">
    <source>
        <dbReference type="RuleBase" id="RU000672"/>
    </source>
</evidence>
<name>A0A151AAN0_9EURY</name>
<dbReference type="InterPro" id="IPR015800">
    <property type="entry name" value="Cu_amine_oxidase_N2"/>
</dbReference>
<keyword evidence="8 11" id="KW-0560">Oxidoreductase</keyword>
<dbReference type="SUPFAM" id="SSF54416">
    <property type="entry name" value="Amine oxidase N-terminal region"/>
    <property type="match status" value="2"/>
</dbReference>
<dbReference type="Gene3D" id="3.10.450.40">
    <property type="match status" value="2"/>
</dbReference>
<dbReference type="InterPro" id="IPR000269">
    <property type="entry name" value="Cu_amine_oxidase"/>
</dbReference>
<dbReference type="EC" id="1.4.3.-" evidence="11"/>
<dbReference type="EMBL" id="LTAZ01000012">
    <property type="protein sequence ID" value="KYH24695.1"/>
    <property type="molecule type" value="Genomic_DNA"/>
</dbReference>
<comment type="cofactor">
    <cofactor evidence="3">
        <name>Zn(2+)</name>
        <dbReference type="ChEBI" id="CHEBI:29105"/>
    </cofactor>
</comment>
<evidence type="ECO:0000313" key="15">
    <source>
        <dbReference type="EMBL" id="KYH24695.1"/>
    </source>
</evidence>
<dbReference type="PATRIC" id="fig|1008153.3.peg.3188"/>
<dbReference type="InterPro" id="IPR016182">
    <property type="entry name" value="Cu_amine_oxidase_N-reg"/>
</dbReference>
<dbReference type="Pfam" id="PF02727">
    <property type="entry name" value="Cu_amine_oxidN2"/>
    <property type="match status" value="1"/>
</dbReference>
<sequence length="679" mass="77749">MAPNNTYPNQHPLDPLTPTEIEQAREIVDQGTEVTDDTRFIEITLAEPPKDALREFEQTDTSPVRQARVIVRDKGTQRSYKGIASLDEENLIEWTEIERGQPRMIGEEFVEVEEVVTSNPEFREAVQKRGADPDLAIVTAWSAGYDFVPEDIDRSRRLAHGIAWVNATDDDEGAEAYNRPLSGIHAWVDLDDREVIKIVDTGPKNTDVVNNLKTHYYREDKRDLRDDLKPYNVIQPEGPSWEIDGNTVEWQKWHIRVGFNHREGLVLYNIGYDDDGEERSILRRASWPEVITAYNDSDPDHDWKAPFDVGEYGIGRLANSLTEGCDCLGYMHYWDALLNDGDGEPQVIPNAICLHEEDYGTLWRHHDWRVDDDEVRRNRRLVISFISTIGNYDFAFYWYFYQDGSIEGQVRLTGCNATGLLETDQQETGYAEMVGPGHKSMLHQHVFNCRLDFELDGQRNTVREVNLKSVDYGPDGYDPTPHAESDRMRLNPHGNAAYVERTRFEREKDAQRMTNTHSGRYWEIINENVLNEATASPVGYRLRGKSGTNTAFAMQPGSSTAKRAGFAKNHLWVTQHADEEIYPAGEYPNQNPGGEGLPSWTAENRSIANEDIVVWYNMCQTHVGVPEDWPVLPVKMLSFKLEPAGFFEENPSIDIPPEHAIKNVEHWKTENQESMKFDD</sequence>
<dbReference type="SUPFAM" id="SSF49998">
    <property type="entry name" value="Amine oxidase catalytic domain"/>
    <property type="match status" value="1"/>
</dbReference>
<evidence type="ECO:0000256" key="6">
    <source>
        <dbReference type="ARBA" id="ARBA00022723"/>
    </source>
</evidence>
<dbReference type="Pfam" id="PF02728">
    <property type="entry name" value="Cu_amine_oxidN3"/>
    <property type="match status" value="1"/>
</dbReference>
<evidence type="ECO:0000256" key="7">
    <source>
        <dbReference type="ARBA" id="ARBA00022772"/>
    </source>
</evidence>
<dbReference type="InterPro" id="IPR015802">
    <property type="entry name" value="Cu_amine_oxidase_N3"/>
</dbReference>
<dbReference type="InterPro" id="IPR036460">
    <property type="entry name" value="Cu_amine_oxidase_C_sf"/>
</dbReference>
<dbReference type="InterPro" id="IPR015798">
    <property type="entry name" value="Cu_amine_oxidase_C"/>
</dbReference>
<keyword evidence="6 11" id="KW-0479">Metal-binding</keyword>
<evidence type="ECO:0000313" key="16">
    <source>
        <dbReference type="Proteomes" id="UP000075321"/>
    </source>
</evidence>
<gene>
    <name evidence="15" type="ORF">HAPAU_30710</name>
</gene>
<keyword evidence="7 11" id="KW-0801">TPQ</keyword>
<feature type="domain" description="Copper amine oxidase N2-terminal" evidence="13">
    <location>
        <begin position="11"/>
        <end position="95"/>
    </location>
</feature>
<feature type="domain" description="Copper amine oxidase N3-terminal" evidence="14">
    <location>
        <begin position="104"/>
        <end position="201"/>
    </location>
</feature>
<evidence type="ECO:0000256" key="5">
    <source>
        <dbReference type="ARBA" id="ARBA00011738"/>
    </source>
</evidence>
<comment type="cofactor">
    <cofactor evidence="2">
        <name>Mn(2+)</name>
        <dbReference type="ChEBI" id="CHEBI:29035"/>
    </cofactor>
</comment>
<dbReference type="GO" id="GO:0005507">
    <property type="term" value="F:copper ion binding"/>
    <property type="evidence" value="ECO:0007669"/>
    <property type="project" value="InterPro"/>
</dbReference>
<comment type="cofactor">
    <cofactor evidence="11">
        <name>Cu cation</name>
        <dbReference type="ChEBI" id="CHEBI:23378"/>
    </cofactor>
    <text evidence="11">Contains 1 topaquinone per subunit.</text>
</comment>
<comment type="cofactor">
    <cofactor evidence="1">
        <name>Cu cation</name>
        <dbReference type="ChEBI" id="CHEBI:23378"/>
    </cofactor>
</comment>
<comment type="subunit">
    <text evidence="5">Homodimer.</text>
</comment>
<proteinExistence type="inferred from homology"/>
<evidence type="ECO:0000256" key="1">
    <source>
        <dbReference type="ARBA" id="ARBA00001935"/>
    </source>
</evidence>
<dbReference type="Proteomes" id="UP000075321">
    <property type="component" value="Unassembled WGS sequence"/>
</dbReference>
<evidence type="ECO:0000259" key="14">
    <source>
        <dbReference type="Pfam" id="PF02728"/>
    </source>
</evidence>
<evidence type="ECO:0000256" key="10">
    <source>
        <dbReference type="ARBA" id="ARBA00023211"/>
    </source>
</evidence>
<accession>A0A151AAN0</accession>
<dbReference type="Gene3D" id="2.70.98.20">
    <property type="entry name" value="Copper amine oxidase, catalytic domain"/>
    <property type="match status" value="1"/>
</dbReference>
<evidence type="ECO:0000256" key="2">
    <source>
        <dbReference type="ARBA" id="ARBA00001936"/>
    </source>
</evidence>
<dbReference type="OrthoDB" id="296432at2157"/>
<keyword evidence="16" id="KW-1185">Reference proteome</keyword>
<evidence type="ECO:0000256" key="4">
    <source>
        <dbReference type="ARBA" id="ARBA00007983"/>
    </source>
</evidence>
<comment type="PTM">
    <text evidence="11">Topaquinone (TPQ) is generated by copper-dependent autoxidation of a specific tyrosyl residue.</text>
</comment>
<comment type="caution">
    <text evidence="15">The sequence shown here is derived from an EMBL/GenBank/DDBJ whole genome shotgun (WGS) entry which is preliminary data.</text>
</comment>
<dbReference type="RefSeq" id="WP_066384288.1">
    <property type="nucleotide sequence ID" value="NZ_LTAZ01000012.1"/>
</dbReference>
<dbReference type="GO" id="GO:0008131">
    <property type="term" value="F:primary methylamine oxidase activity"/>
    <property type="evidence" value="ECO:0007669"/>
    <property type="project" value="InterPro"/>
</dbReference>
<evidence type="ECO:0000256" key="9">
    <source>
        <dbReference type="ARBA" id="ARBA00023008"/>
    </source>
</evidence>
<feature type="domain" description="Copper amine oxidase catalytic" evidence="12">
    <location>
        <begin position="232"/>
        <end position="653"/>
    </location>
</feature>
<keyword evidence="10" id="KW-0464">Manganese</keyword>
<reference evidence="15 16" key="1">
    <citation type="submission" date="2016-02" db="EMBL/GenBank/DDBJ databases">
        <title>Genome sequence of Halalkalicoccus paucihalophilus DSM 24557.</title>
        <authorList>
            <person name="Poehlein A."/>
            <person name="Daniel R."/>
        </authorList>
    </citation>
    <scope>NUCLEOTIDE SEQUENCE [LARGE SCALE GENOMIC DNA]</scope>
    <source>
        <strain evidence="15 16">DSM 24557</strain>
    </source>
</reference>
<evidence type="ECO:0000256" key="8">
    <source>
        <dbReference type="ARBA" id="ARBA00023002"/>
    </source>
</evidence>
<dbReference type="AlphaFoldDB" id="A0A151AAN0"/>
<dbReference type="GO" id="GO:0009308">
    <property type="term" value="P:amine metabolic process"/>
    <property type="evidence" value="ECO:0007669"/>
    <property type="project" value="UniProtKB-UniRule"/>
</dbReference>
<evidence type="ECO:0000259" key="13">
    <source>
        <dbReference type="Pfam" id="PF02727"/>
    </source>
</evidence>
<evidence type="ECO:0000259" key="12">
    <source>
        <dbReference type="Pfam" id="PF01179"/>
    </source>
</evidence>
<dbReference type="GO" id="GO:0048038">
    <property type="term" value="F:quinone binding"/>
    <property type="evidence" value="ECO:0007669"/>
    <property type="project" value="InterPro"/>
</dbReference>